<feature type="compositionally biased region" description="Gly residues" evidence="1">
    <location>
        <begin position="63"/>
        <end position="72"/>
    </location>
</feature>
<accession>A0A6C0DBP4</accession>
<proteinExistence type="predicted"/>
<organism evidence="2">
    <name type="scientific">viral metagenome</name>
    <dbReference type="NCBI Taxonomy" id="1070528"/>
    <lineage>
        <taxon>unclassified sequences</taxon>
        <taxon>metagenomes</taxon>
        <taxon>organismal metagenomes</taxon>
    </lineage>
</organism>
<dbReference type="EMBL" id="MN739575">
    <property type="protein sequence ID" value="QHT13584.1"/>
    <property type="molecule type" value="Genomic_DNA"/>
</dbReference>
<protein>
    <recommendedName>
        <fullName evidence="3">CHCH domain-containing protein</fullName>
    </recommendedName>
</protein>
<feature type="region of interest" description="Disordered" evidence="1">
    <location>
        <begin position="1"/>
        <end position="33"/>
    </location>
</feature>
<feature type="compositionally biased region" description="Low complexity" evidence="1">
    <location>
        <begin position="73"/>
        <end position="90"/>
    </location>
</feature>
<feature type="region of interest" description="Disordered" evidence="1">
    <location>
        <begin position="63"/>
        <end position="90"/>
    </location>
</feature>
<sequence>MPRQSSTAPVSSSRKAPVPFSSPVPAPAPSFGQTLKEGFAFGTGSAIAHRVVGAIFGPVFGSGSGSGSGSSSGSGSTPTPQATLTPQATQSYPTAYEQCLAEHRESDPLGYCAHLLKREALNQ</sequence>
<reference evidence="2" key="1">
    <citation type="journal article" date="2020" name="Nature">
        <title>Giant virus diversity and host interactions through global metagenomics.</title>
        <authorList>
            <person name="Schulz F."/>
            <person name="Roux S."/>
            <person name="Paez-Espino D."/>
            <person name="Jungbluth S."/>
            <person name="Walsh D.A."/>
            <person name="Denef V.J."/>
            <person name="McMahon K.D."/>
            <person name="Konstantinidis K.T."/>
            <person name="Eloe-Fadrosh E.A."/>
            <person name="Kyrpides N.C."/>
            <person name="Woyke T."/>
        </authorList>
    </citation>
    <scope>NUCLEOTIDE SEQUENCE</scope>
    <source>
        <strain evidence="2">GVMAG-M-3300023174-132</strain>
    </source>
</reference>
<evidence type="ECO:0000313" key="2">
    <source>
        <dbReference type="EMBL" id="QHT13584.1"/>
    </source>
</evidence>
<name>A0A6C0DBP4_9ZZZZ</name>
<evidence type="ECO:0000256" key="1">
    <source>
        <dbReference type="SAM" id="MobiDB-lite"/>
    </source>
</evidence>
<evidence type="ECO:0008006" key="3">
    <source>
        <dbReference type="Google" id="ProtNLM"/>
    </source>
</evidence>
<feature type="compositionally biased region" description="Polar residues" evidence="1">
    <location>
        <begin position="1"/>
        <end position="14"/>
    </location>
</feature>
<dbReference type="AlphaFoldDB" id="A0A6C0DBP4"/>